<keyword evidence="3" id="KW-1185">Reference proteome</keyword>
<evidence type="ECO:0000256" key="1">
    <source>
        <dbReference type="SAM" id="MobiDB-lite"/>
    </source>
</evidence>
<comment type="caution">
    <text evidence="2">The sequence shown here is derived from an EMBL/GenBank/DDBJ whole genome shotgun (WGS) entry which is preliminary data.</text>
</comment>
<organism evidence="2 3">
    <name type="scientific">Ranitomeya imitator</name>
    <name type="common">mimic poison frog</name>
    <dbReference type="NCBI Taxonomy" id="111125"/>
    <lineage>
        <taxon>Eukaryota</taxon>
        <taxon>Metazoa</taxon>
        <taxon>Chordata</taxon>
        <taxon>Craniata</taxon>
        <taxon>Vertebrata</taxon>
        <taxon>Euteleostomi</taxon>
        <taxon>Amphibia</taxon>
        <taxon>Batrachia</taxon>
        <taxon>Anura</taxon>
        <taxon>Neobatrachia</taxon>
        <taxon>Hyloidea</taxon>
        <taxon>Dendrobatidae</taxon>
        <taxon>Dendrobatinae</taxon>
        <taxon>Ranitomeya</taxon>
    </lineage>
</organism>
<dbReference type="PANTHER" id="PTHR13308:SF23">
    <property type="entry name" value="NEDD4-BINDING PROTEIN 2-LIKE 2"/>
    <property type="match status" value="1"/>
</dbReference>
<dbReference type="InterPro" id="IPR026302">
    <property type="entry name" value="NEDD4-bd_p2"/>
</dbReference>
<dbReference type="PANTHER" id="PTHR13308">
    <property type="entry name" value="NEDD4-BINDING PROTEIN 2-LIKE 1"/>
    <property type="match status" value="1"/>
</dbReference>
<proteinExistence type="predicted"/>
<feature type="region of interest" description="Disordered" evidence="1">
    <location>
        <begin position="1"/>
        <end position="45"/>
    </location>
</feature>
<name>A0ABN9LSK7_9NEOB</name>
<feature type="compositionally biased region" description="Basic and acidic residues" evidence="1">
    <location>
        <begin position="20"/>
        <end position="45"/>
    </location>
</feature>
<gene>
    <name evidence="2" type="ORF">RIMI_LOCUS11620771</name>
</gene>
<dbReference type="Pfam" id="PF13671">
    <property type="entry name" value="AAA_33"/>
    <property type="match status" value="1"/>
</dbReference>
<feature type="region of interest" description="Disordered" evidence="1">
    <location>
        <begin position="132"/>
        <end position="151"/>
    </location>
</feature>
<accession>A0ABN9LSK7</accession>
<protein>
    <recommendedName>
        <fullName evidence="4">NEDD4-binding protein 2-like 2</fullName>
    </recommendedName>
</protein>
<feature type="compositionally biased region" description="Basic and acidic residues" evidence="1">
    <location>
        <begin position="1"/>
        <end position="13"/>
    </location>
</feature>
<dbReference type="SUPFAM" id="SSF52540">
    <property type="entry name" value="P-loop containing nucleoside triphosphate hydrolases"/>
    <property type="match status" value="1"/>
</dbReference>
<reference evidence="2" key="1">
    <citation type="submission" date="2023-07" db="EMBL/GenBank/DDBJ databases">
        <authorList>
            <person name="Stuckert A."/>
        </authorList>
    </citation>
    <scope>NUCLEOTIDE SEQUENCE</scope>
</reference>
<dbReference type="Proteomes" id="UP001176940">
    <property type="component" value="Unassembled WGS sequence"/>
</dbReference>
<dbReference type="InterPro" id="IPR027417">
    <property type="entry name" value="P-loop_NTPase"/>
</dbReference>
<sequence>MPHAEKTLSHHIPDSSIEPCLKKSRSDSSSWERRDTDLCKEHEAKSQKWRFSTVTEERFHQSNRCESEGVGGGIHVKCESDTQSYHSGQVDPSEQNCNKTNQHSFLLPKDEKPDYNSDVSFSETSTSFIGPLCKPSPQVKPLPEEPRNGNAASSFRIDTVELGKLASQSKGKDGMDYELRQFYKELDELETVANDQDKRATCTEVDGKQHTLSSPYPDKIPAIYPPNHGQVPTSLPFGPLPSAPSNFLSLTHPAREESRPQLERPPLPPNNNPFSCFGQAPYRPAISSLVSYAVPPPRGPPMFDGSHPPTFILPYGPPPPRFNYPVTFQRPSNTLPPPPTSNFSYITRNEPPPWLGTTAPPESRFTSLRMPEIKPFSQSTTYRTWQDPQQNDHCRPEDGQLCDRILPHTGNLSHEQHLGRFRDGGKRRMVLLRGVPGSGKSTLARTLLHQSPDGIVLSTDDYFCQENGYTYHVKLLGDAHCWNQNRARRALDDGRTPVVIDNTNIQGWEMKPYVQMAVDRGYDVEFLEPDTWWKDDVQELEKRNTHRVPRDKISQMLERYEHDMTVPVVINSVEPRRVRPNRPPPEAPPSTGADGASASSIRASSDGPGNAAARISGTVTHSDAAAIPTTIRIAAASLFGRWRAVTQTALQRPTIPRSPVTRVNIGQSRRKAEHSAGGQTAVAKTSLNRCHTRRFSDVYGESSDEIKFWTFFPDQRSPSRGLIAAACHTGRYR</sequence>
<dbReference type="EMBL" id="CAUEEQ010026522">
    <property type="protein sequence ID" value="CAJ0947250.1"/>
    <property type="molecule type" value="Genomic_DNA"/>
</dbReference>
<evidence type="ECO:0000313" key="2">
    <source>
        <dbReference type="EMBL" id="CAJ0947250.1"/>
    </source>
</evidence>
<dbReference type="Gene3D" id="3.40.50.300">
    <property type="entry name" value="P-loop containing nucleotide triphosphate hydrolases"/>
    <property type="match status" value="1"/>
</dbReference>
<evidence type="ECO:0008006" key="4">
    <source>
        <dbReference type="Google" id="ProtNLM"/>
    </source>
</evidence>
<evidence type="ECO:0000313" key="3">
    <source>
        <dbReference type="Proteomes" id="UP001176940"/>
    </source>
</evidence>
<feature type="region of interest" description="Disordered" evidence="1">
    <location>
        <begin position="571"/>
        <end position="614"/>
    </location>
</feature>